<dbReference type="AlphaFoldDB" id="A0A0C9SVY3"/>
<dbReference type="Pfam" id="PF20151">
    <property type="entry name" value="DUF6533"/>
    <property type="match status" value="1"/>
</dbReference>
<evidence type="ECO:0000313" key="2">
    <source>
        <dbReference type="EMBL" id="KII83335.1"/>
    </source>
</evidence>
<dbReference type="HOGENOM" id="CLU_2146927_0_0_1"/>
<feature type="domain" description="DUF6533" evidence="1">
    <location>
        <begin position="28"/>
        <end position="68"/>
    </location>
</feature>
<keyword evidence="3" id="KW-1185">Reference proteome</keyword>
<dbReference type="OrthoDB" id="2686513at2759"/>
<organism evidence="2 3">
    <name type="scientific">Plicaturopsis crispa FD-325 SS-3</name>
    <dbReference type="NCBI Taxonomy" id="944288"/>
    <lineage>
        <taxon>Eukaryota</taxon>
        <taxon>Fungi</taxon>
        <taxon>Dikarya</taxon>
        <taxon>Basidiomycota</taxon>
        <taxon>Agaricomycotina</taxon>
        <taxon>Agaricomycetes</taxon>
        <taxon>Agaricomycetidae</taxon>
        <taxon>Amylocorticiales</taxon>
        <taxon>Amylocorticiaceae</taxon>
        <taxon>Plicatura</taxon>
        <taxon>Plicaturopsis crispa</taxon>
    </lineage>
</organism>
<sequence length="112" mass="12631">MSASMAASEDAVSAARDSMVHDYLDLLSMTMLYYDQLLTLPAEIAHIWTTPRSVSSILFLSNKWLGLIGNLVVAAVTFMRFPPEECVRCLFIVVLVLDLNSRRRRVEQPLLD</sequence>
<reference evidence="2 3" key="1">
    <citation type="submission" date="2014-06" db="EMBL/GenBank/DDBJ databases">
        <title>Evolutionary Origins and Diversification of the Mycorrhizal Mutualists.</title>
        <authorList>
            <consortium name="DOE Joint Genome Institute"/>
            <consortium name="Mycorrhizal Genomics Consortium"/>
            <person name="Kohler A."/>
            <person name="Kuo A."/>
            <person name="Nagy L.G."/>
            <person name="Floudas D."/>
            <person name="Copeland A."/>
            <person name="Barry K.W."/>
            <person name="Cichocki N."/>
            <person name="Veneault-Fourrey C."/>
            <person name="LaButti K."/>
            <person name="Lindquist E.A."/>
            <person name="Lipzen A."/>
            <person name="Lundell T."/>
            <person name="Morin E."/>
            <person name="Murat C."/>
            <person name="Riley R."/>
            <person name="Ohm R."/>
            <person name="Sun H."/>
            <person name="Tunlid A."/>
            <person name="Henrissat B."/>
            <person name="Grigoriev I.V."/>
            <person name="Hibbett D.S."/>
            <person name="Martin F."/>
        </authorList>
    </citation>
    <scope>NUCLEOTIDE SEQUENCE [LARGE SCALE GENOMIC DNA]</scope>
    <source>
        <strain evidence="2 3">FD-325 SS-3</strain>
    </source>
</reference>
<evidence type="ECO:0000259" key="1">
    <source>
        <dbReference type="Pfam" id="PF20151"/>
    </source>
</evidence>
<evidence type="ECO:0000313" key="3">
    <source>
        <dbReference type="Proteomes" id="UP000053263"/>
    </source>
</evidence>
<dbReference type="InterPro" id="IPR045340">
    <property type="entry name" value="DUF6533"/>
</dbReference>
<accession>A0A0C9SVY3</accession>
<name>A0A0C9SVY3_PLICR</name>
<dbReference type="Proteomes" id="UP000053263">
    <property type="component" value="Unassembled WGS sequence"/>
</dbReference>
<gene>
    <name evidence="2" type="ORF">PLICRDRAFT_450367</name>
</gene>
<proteinExistence type="predicted"/>
<protein>
    <recommendedName>
        <fullName evidence="1">DUF6533 domain-containing protein</fullName>
    </recommendedName>
</protein>
<dbReference type="EMBL" id="KN832578">
    <property type="protein sequence ID" value="KII83335.1"/>
    <property type="molecule type" value="Genomic_DNA"/>
</dbReference>